<evidence type="ECO:0000313" key="6">
    <source>
        <dbReference type="Proteomes" id="UP001157418"/>
    </source>
</evidence>
<dbReference type="InterPro" id="IPR002219">
    <property type="entry name" value="PKC_DAG/PE"/>
</dbReference>
<organism evidence="5 6">
    <name type="scientific">Lactuca virosa</name>
    <dbReference type="NCBI Taxonomy" id="75947"/>
    <lineage>
        <taxon>Eukaryota</taxon>
        <taxon>Viridiplantae</taxon>
        <taxon>Streptophyta</taxon>
        <taxon>Embryophyta</taxon>
        <taxon>Tracheophyta</taxon>
        <taxon>Spermatophyta</taxon>
        <taxon>Magnoliopsida</taxon>
        <taxon>eudicotyledons</taxon>
        <taxon>Gunneridae</taxon>
        <taxon>Pentapetalae</taxon>
        <taxon>asterids</taxon>
        <taxon>campanulids</taxon>
        <taxon>Asterales</taxon>
        <taxon>Asteraceae</taxon>
        <taxon>Cichorioideae</taxon>
        <taxon>Cichorieae</taxon>
        <taxon>Lactucinae</taxon>
        <taxon>Lactuca</taxon>
    </lineage>
</organism>
<evidence type="ECO:0000256" key="3">
    <source>
        <dbReference type="ARBA" id="ARBA00022833"/>
    </source>
</evidence>
<feature type="domain" description="Phorbol-ester/DAG-type" evidence="4">
    <location>
        <begin position="456"/>
        <end position="509"/>
    </location>
</feature>
<dbReference type="PANTHER" id="PTHR32410">
    <property type="entry name" value="CYSTEINE/HISTIDINE-RICH C1 DOMAIN FAMILY PROTEIN"/>
    <property type="match status" value="1"/>
</dbReference>
<dbReference type="Pfam" id="PF03107">
    <property type="entry name" value="C1_2"/>
    <property type="match status" value="1"/>
</dbReference>
<evidence type="ECO:0000259" key="4">
    <source>
        <dbReference type="PROSITE" id="PS50081"/>
    </source>
</evidence>
<dbReference type="PANTHER" id="PTHR32410:SF161">
    <property type="entry name" value="DC1, ZINC FINGER, RING_FYVE_PHD-TYPE-RELATED"/>
    <property type="match status" value="1"/>
</dbReference>
<name>A0AAU9N2F2_9ASTR</name>
<evidence type="ECO:0000256" key="2">
    <source>
        <dbReference type="ARBA" id="ARBA00022737"/>
    </source>
</evidence>
<evidence type="ECO:0000313" key="5">
    <source>
        <dbReference type="EMBL" id="CAH1432242.1"/>
    </source>
</evidence>
<dbReference type="PROSITE" id="PS50081">
    <property type="entry name" value="ZF_DAG_PE_2"/>
    <property type="match status" value="2"/>
</dbReference>
<dbReference type="GO" id="GO:0046872">
    <property type="term" value="F:metal ion binding"/>
    <property type="evidence" value="ECO:0007669"/>
    <property type="project" value="UniProtKB-KW"/>
</dbReference>
<accession>A0AAU9N2F2</accession>
<comment type="caution">
    <text evidence="5">The sequence shown here is derived from an EMBL/GenBank/DDBJ whole genome shotgun (WGS) entry which is preliminary data.</text>
</comment>
<dbReference type="Proteomes" id="UP001157418">
    <property type="component" value="Unassembled WGS sequence"/>
</dbReference>
<reference evidence="5 6" key="1">
    <citation type="submission" date="2022-01" db="EMBL/GenBank/DDBJ databases">
        <authorList>
            <person name="Xiong W."/>
            <person name="Schranz E."/>
        </authorList>
    </citation>
    <scope>NUCLEOTIDE SEQUENCE [LARGE SCALE GENOMIC DNA]</scope>
</reference>
<keyword evidence="2" id="KW-0677">Repeat</keyword>
<protein>
    <recommendedName>
        <fullName evidence="4">Phorbol-ester/DAG-type domain-containing protein</fullName>
    </recommendedName>
</protein>
<gene>
    <name evidence="5" type="ORF">LVIROSA_LOCUS18905</name>
</gene>
<dbReference type="InterPro" id="IPR046349">
    <property type="entry name" value="C1-like_sf"/>
</dbReference>
<feature type="domain" description="Phorbol-ester/DAG-type" evidence="4">
    <location>
        <begin position="399"/>
        <end position="449"/>
    </location>
</feature>
<dbReference type="EMBL" id="CAKMRJ010003334">
    <property type="protein sequence ID" value="CAH1432242.1"/>
    <property type="molecule type" value="Genomic_DNA"/>
</dbReference>
<dbReference type="SUPFAM" id="SSF57889">
    <property type="entry name" value="Cysteine-rich domain"/>
    <property type="match status" value="3"/>
</dbReference>
<sequence length="565" mass="65447">MEAVLEVPKHRHPLKLIDLQLQYEDEDDEEGDNDDPITKKEGFGGVICGMCGEEIHMYHRYYYKCSSSCHFSLHKFCGDLPSSACGKEHKGMFYQCTICAGFTIHSDCAFLPEKLLIQERTYGDFYHTHLLTISYSFPLIDQQAKHWPRCRLCNEGFSSTEDLWTYKCDKCLYYAHLDCVRMPPYAGLAKTIKDYKDVDYPRLLHLPFLDETYSLPKHMFFQQSTTDHHKVDYLKHESHQHPLILVDQTLIINGQTSSSSSSWLLKCHDPMKKTQLLCNGCLRPIMSTMPFYTCANVNANANDDQIQIQIHGGCNNFALHEWCTRLPPIIENHPGHPQHTLHLMYSHVLPHFFGVFLCDVCGLVCNGFAYCCVKCEYYVDVTCGLIPREITHEAHLNQNHLLLIVQIEEKDTSCHMCLKNHYGSRLSFRCNTCNSFMHPECALLLPEIIRHKYDKKHPMHLSYLPIENHKSEYFCEICEEDLDPHASFYHCQDCALSVHSACAPLILRCETQTCVWYSWKNTYYFVNIKFGGILNTIVTHTLSPLLKVLCWMANVVYVVRDYNTN</sequence>
<keyword evidence="6" id="KW-1185">Reference proteome</keyword>
<dbReference type="InterPro" id="IPR004146">
    <property type="entry name" value="DC1"/>
</dbReference>
<dbReference type="InterPro" id="IPR053192">
    <property type="entry name" value="Vacuole_Formation_Reg"/>
</dbReference>
<proteinExistence type="predicted"/>
<evidence type="ECO:0000256" key="1">
    <source>
        <dbReference type="ARBA" id="ARBA00022723"/>
    </source>
</evidence>
<keyword evidence="1" id="KW-0479">Metal-binding</keyword>
<dbReference type="AlphaFoldDB" id="A0AAU9N2F2"/>
<keyword evidence="3" id="KW-0862">Zinc</keyword>